<evidence type="ECO:0000256" key="1">
    <source>
        <dbReference type="SAM" id="MobiDB-lite"/>
    </source>
</evidence>
<accession>A0A438GJG8</accession>
<dbReference type="AlphaFoldDB" id="A0A438GJG8"/>
<dbReference type="InterPro" id="IPR039537">
    <property type="entry name" value="Retrotran_Ty1/copia-like"/>
</dbReference>
<protein>
    <submittedName>
        <fullName evidence="3">Retrovirus-related Pol polyprotein from transposon TNT 1-94</fullName>
    </submittedName>
</protein>
<gene>
    <name evidence="3" type="primary">POLX_496</name>
    <name evidence="3" type="ORF">CK203_055459</name>
</gene>
<dbReference type="GO" id="GO:0003676">
    <property type="term" value="F:nucleic acid binding"/>
    <property type="evidence" value="ECO:0007669"/>
    <property type="project" value="InterPro"/>
</dbReference>
<dbReference type="PANTHER" id="PTHR42648:SF28">
    <property type="entry name" value="TRANSPOSON-ENCODED PROTEIN WITH RIBONUCLEASE H-LIKE AND RETROVIRUS ZINC FINGER-LIKE DOMAINS"/>
    <property type="match status" value="1"/>
</dbReference>
<dbReference type="EMBL" id="QGNW01000417">
    <property type="protein sequence ID" value="RVW72327.1"/>
    <property type="molecule type" value="Genomic_DNA"/>
</dbReference>
<dbReference type="InterPro" id="IPR012337">
    <property type="entry name" value="RNaseH-like_sf"/>
</dbReference>
<dbReference type="InterPro" id="IPR036397">
    <property type="entry name" value="RNaseH_sf"/>
</dbReference>
<dbReference type="Gene3D" id="3.30.420.10">
    <property type="entry name" value="Ribonuclease H-like superfamily/Ribonuclease H"/>
    <property type="match status" value="1"/>
</dbReference>
<dbReference type="GO" id="GO:0015074">
    <property type="term" value="P:DNA integration"/>
    <property type="evidence" value="ECO:0007669"/>
    <property type="project" value="InterPro"/>
</dbReference>
<dbReference type="PROSITE" id="PS50994">
    <property type="entry name" value="INTEGRASE"/>
    <property type="match status" value="1"/>
</dbReference>
<sequence>MMILSGCMDIDLALRMPKPDELNEESTQEHEVYWVTSLRKFRNVLPKNDKAETSTLLASLISMKYKGKEEERLKQDKTESAHLASTSKDKGKRKNKDNRLLLLMVQNKRNRKLRYGYLFLIHEKSQSLDMFKTFKAEVELQLNKRIKSVRSDHGGEYYGRYDGSGEQHPGPFAKYLEECGIVPQYTMPGSPSMNGVAERRNRTLKDMVRSMISHSTLPEKLWGEALKTAAYILNRVPTKAAAKTPYELWTGRKPSLKHFHIWDVQLKRDLISLMKRNWTLK</sequence>
<dbReference type="PANTHER" id="PTHR42648">
    <property type="entry name" value="TRANSPOSASE, PUTATIVE-RELATED"/>
    <property type="match status" value="1"/>
</dbReference>
<feature type="compositionally biased region" description="Basic and acidic residues" evidence="1">
    <location>
        <begin position="71"/>
        <end position="80"/>
    </location>
</feature>
<evidence type="ECO:0000259" key="2">
    <source>
        <dbReference type="PROSITE" id="PS50994"/>
    </source>
</evidence>
<comment type="caution">
    <text evidence="3">The sequence shown here is derived from an EMBL/GenBank/DDBJ whole genome shotgun (WGS) entry which is preliminary data.</text>
</comment>
<organism evidence="3 4">
    <name type="scientific">Vitis vinifera</name>
    <name type="common">Grape</name>
    <dbReference type="NCBI Taxonomy" id="29760"/>
    <lineage>
        <taxon>Eukaryota</taxon>
        <taxon>Viridiplantae</taxon>
        <taxon>Streptophyta</taxon>
        <taxon>Embryophyta</taxon>
        <taxon>Tracheophyta</taxon>
        <taxon>Spermatophyta</taxon>
        <taxon>Magnoliopsida</taxon>
        <taxon>eudicotyledons</taxon>
        <taxon>Gunneridae</taxon>
        <taxon>Pentapetalae</taxon>
        <taxon>rosids</taxon>
        <taxon>Vitales</taxon>
        <taxon>Vitaceae</taxon>
        <taxon>Viteae</taxon>
        <taxon>Vitis</taxon>
    </lineage>
</organism>
<name>A0A438GJG8_VITVI</name>
<evidence type="ECO:0000313" key="3">
    <source>
        <dbReference type="EMBL" id="RVW72327.1"/>
    </source>
</evidence>
<proteinExistence type="predicted"/>
<dbReference type="SUPFAM" id="SSF53098">
    <property type="entry name" value="Ribonuclease H-like"/>
    <property type="match status" value="1"/>
</dbReference>
<evidence type="ECO:0000313" key="4">
    <source>
        <dbReference type="Proteomes" id="UP000288805"/>
    </source>
</evidence>
<feature type="region of interest" description="Disordered" evidence="1">
    <location>
        <begin position="71"/>
        <end position="95"/>
    </location>
</feature>
<dbReference type="Proteomes" id="UP000288805">
    <property type="component" value="Unassembled WGS sequence"/>
</dbReference>
<reference evidence="3 4" key="1">
    <citation type="journal article" date="2018" name="PLoS Genet.">
        <title>Population sequencing reveals clonal diversity and ancestral inbreeding in the grapevine cultivar Chardonnay.</title>
        <authorList>
            <person name="Roach M.J."/>
            <person name="Johnson D.L."/>
            <person name="Bohlmann J."/>
            <person name="van Vuuren H.J."/>
            <person name="Jones S.J."/>
            <person name="Pretorius I.S."/>
            <person name="Schmidt S.A."/>
            <person name="Borneman A.R."/>
        </authorList>
    </citation>
    <scope>NUCLEOTIDE SEQUENCE [LARGE SCALE GENOMIC DNA]</scope>
    <source>
        <strain evidence="4">cv. Chardonnay</strain>
        <tissue evidence="3">Leaf</tissue>
    </source>
</reference>
<dbReference type="InterPro" id="IPR001584">
    <property type="entry name" value="Integrase_cat-core"/>
</dbReference>
<feature type="domain" description="Integrase catalytic" evidence="2">
    <location>
        <begin position="114"/>
        <end position="253"/>
    </location>
</feature>